<organism evidence="1 2">
    <name type="scientific">Brachionus plicatilis</name>
    <name type="common">Marine rotifer</name>
    <name type="synonym">Brachionus muelleri</name>
    <dbReference type="NCBI Taxonomy" id="10195"/>
    <lineage>
        <taxon>Eukaryota</taxon>
        <taxon>Metazoa</taxon>
        <taxon>Spiralia</taxon>
        <taxon>Gnathifera</taxon>
        <taxon>Rotifera</taxon>
        <taxon>Eurotatoria</taxon>
        <taxon>Monogononta</taxon>
        <taxon>Pseudotrocha</taxon>
        <taxon>Ploima</taxon>
        <taxon>Brachionidae</taxon>
        <taxon>Brachionus</taxon>
    </lineage>
</organism>
<dbReference type="Proteomes" id="UP000276133">
    <property type="component" value="Unassembled WGS sequence"/>
</dbReference>
<evidence type="ECO:0000313" key="2">
    <source>
        <dbReference type="Proteomes" id="UP000276133"/>
    </source>
</evidence>
<protein>
    <submittedName>
        <fullName evidence="1">Uncharacterized protein</fullName>
    </submittedName>
</protein>
<proteinExistence type="predicted"/>
<accession>A0A3M7QBK5</accession>
<keyword evidence="2" id="KW-1185">Reference proteome</keyword>
<evidence type="ECO:0000313" key="1">
    <source>
        <dbReference type="EMBL" id="RNA08619.1"/>
    </source>
</evidence>
<name>A0A3M7QBK5_BRAPC</name>
<gene>
    <name evidence="1" type="ORF">BpHYR1_022411</name>
</gene>
<dbReference type="AlphaFoldDB" id="A0A3M7QBK5"/>
<reference evidence="1 2" key="1">
    <citation type="journal article" date="2018" name="Sci. Rep.">
        <title>Genomic signatures of local adaptation to the degree of environmental predictability in rotifers.</title>
        <authorList>
            <person name="Franch-Gras L."/>
            <person name="Hahn C."/>
            <person name="Garcia-Roger E.M."/>
            <person name="Carmona M.J."/>
            <person name="Serra M."/>
            <person name="Gomez A."/>
        </authorList>
    </citation>
    <scope>NUCLEOTIDE SEQUENCE [LARGE SCALE GENOMIC DNA]</scope>
    <source>
        <strain evidence="1">HYR1</strain>
    </source>
</reference>
<comment type="caution">
    <text evidence="1">The sequence shown here is derived from an EMBL/GenBank/DDBJ whole genome shotgun (WGS) entry which is preliminary data.</text>
</comment>
<dbReference type="EMBL" id="REGN01006685">
    <property type="protein sequence ID" value="RNA08619.1"/>
    <property type="molecule type" value="Genomic_DNA"/>
</dbReference>
<sequence length="68" mass="8311">MIRSRELFKNHQKINYLRELTYQRKNSLSPDLIGQTDHRNIVNISMSQYLFLNIQRTYFVSTTFDHIY</sequence>